<dbReference type="PANTHER" id="PTHR12475">
    <property type="match status" value="1"/>
</dbReference>
<evidence type="ECO:0000256" key="2">
    <source>
        <dbReference type="ARBA" id="ARBA00041112"/>
    </source>
</evidence>
<dbReference type="Proteomes" id="UP001152799">
    <property type="component" value="Chromosome 2"/>
</dbReference>
<dbReference type="AlphaFoldDB" id="A0A9N9MLG2"/>
<dbReference type="InterPro" id="IPR029069">
    <property type="entry name" value="HotDog_dom_sf"/>
</dbReference>
<dbReference type="Pfam" id="PF13279">
    <property type="entry name" value="4HBT_2"/>
    <property type="match status" value="1"/>
</dbReference>
<evidence type="ECO:0000256" key="3">
    <source>
        <dbReference type="SAM" id="Phobius"/>
    </source>
</evidence>
<accession>A0A9N9MLG2</accession>
<comment type="similarity">
    <text evidence="1">Belongs to the THEM6 family.</text>
</comment>
<dbReference type="Gene3D" id="3.10.129.10">
    <property type="entry name" value="Hotdog Thioesterase"/>
    <property type="match status" value="1"/>
</dbReference>
<proteinExistence type="inferred from homology"/>
<evidence type="ECO:0000313" key="4">
    <source>
        <dbReference type="EMBL" id="CAG9765471.1"/>
    </source>
</evidence>
<sequence>MFDVCVFILSVISVVLFVYFLLEFHYFFRAFLCMVNARFFKGNVFVLDETFVNGICLTNDVDNLLNHMNNARYLRELDFARIDFYERTKLYERTVAKGGSVFIGASTIRYRRFIKIFSKYCISTKIVYWDNQNVYLEHKFITHKNFVNAISLCKLRFVKVDVEELMQNLMETLPKNVEGCVRQKPLKPLELEKWIESNQISSENLLKNVQKTDFFVA</sequence>
<dbReference type="SUPFAM" id="SSF54637">
    <property type="entry name" value="Thioesterase/thiol ester dehydrase-isomerase"/>
    <property type="match status" value="1"/>
</dbReference>
<keyword evidence="5" id="KW-1185">Reference proteome</keyword>
<keyword evidence="3" id="KW-0472">Membrane</keyword>
<keyword evidence="3" id="KW-0812">Transmembrane</keyword>
<dbReference type="EMBL" id="OU892278">
    <property type="protein sequence ID" value="CAG9765471.1"/>
    <property type="molecule type" value="Genomic_DNA"/>
</dbReference>
<organism evidence="4 5">
    <name type="scientific">Ceutorhynchus assimilis</name>
    <name type="common">cabbage seed weevil</name>
    <dbReference type="NCBI Taxonomy" id="467358"/>
    <lineage>
        <taxon>Eukaryota</taxon>
        <taxon>Metazoa</taxon>
        <taxon>Ecdysozoa</taxon>
        <taxon>Arthropoda</taxon>
        <taxon>Hexapoda</taxon>
        <taxon>Insecta</taxon>
        <taxon>Pterygota</taxon>
        <taxon>Neoptera</taxon>
        <taxon>Endopterygota</taxon>
        <taxon>Coleoptera</taxon>
        <taxon>Polyphaga</taxon>
        <taxon>Cucujiformia</taxon>
        <taxon>Curculionidae</taxon>
        <taxon>Ceutorhynchinae</taxon>
        <taxon>Ceutorhynchus</taxon>
    </lineage>
</organism>
<feature type="transmembrane region" description="Helical" evidence="3">
    <location>
        <begin position="6"/>
        <end position="28"/>
    </location>
</feature>
<evidence type="ECO:0000313" key="5">
    <source>
        <dbReference type="Proteomes" id="UP001152799"/>
    </source>
</evidence>
<keyword evidence="3" id="KW-1133">Transmembrane helix</keyword>
<gene>
    <name evidence="4" type="ORF">CEUTPL_LOCUS6076</name>
</gene>
<dbReference type="CDD" id="cd00586">
    <property type="entry name" value="4HBT"/>
    <property type="match status" value="1"/>
</dbReference>
<dbReference type="PANTHER" id="PTHR12475:SF11">
    <property type="entry name" value="PROTEIN THEM6"/>
    <property type="match status" value="1"/>
</dbReference>
<dbReference type="InterPro" id="IPR051490">
    <property type="entry name" value="THEM6_lcsJ_thioesterase"/>
</dbReference>
<reference evidence="4" key="1">
    <citation type="submission" date="2022-01" db="EMBL/GenBank/DDBJ databases">
        <authorList>
            <person name="King R."/>
        </authorList>
    </citation>
    <scope>NUCLEOTIDE SEQUENCE</scope>
</reference>
<dbReference type="OrthoDB" id="265761at2759"/>
<protein>
    <recommendedName>
        <fullName evidence="2">Protein THEM6</fullName>
    </recommendedName>
</protein>
<name>A0A9N9MLG2_9CUCU</name>
<evidence type="ECO:0000256" key="1">
    <source>
        <dbReference type="ARBA" id="ARBA00038228"/>
    </source>
</evidence>